<name>A0A062VC03_9EURY</name>
<feature type="transmembrane region" description="Helical" evidence="1">
    <location>
        <begin position="35"/>
        <end position="52"/>
    </location>
</feature>
<dbReference type="EMBL" id="JMIY01000001">
    <property type="protein sequence ID" value="KCZ73234.1"/>
    <property type="molecule type" value="Genomic_DNA"/>
</dbReference>
<keyword evidence="3" id="KW-1185">Reference proteome</keyword>
<feature type="transmembrane region" description="Helical" evidence="1">
    <location>
        <begin position="72"/>
        <end position="91"/>
    </location>
</feature>
<comment type="caution">
    <text evidence="2">The sequence shown here is derived from an EMBL/GenBank/DDBJ whole genome shotgun (WGS) entry which is preliminary data.</text>
</comment>
<keyword evidence="1" id="KW-0472">Membrane</keyword>
<keyword evidence="1" id="KW-0812">Transmembrane</keyword>
<organism evidence="2 3">
    <name type="scientific">Candidatus Methanoperedens nitratireducens</name>
    <dbReference type="NCBI Taxonomy" id="1392998"/>
    <lineage>
        <taxon>Archaea</taxon>
        <taxon>Methanobacteriati</taxon>
        <taxon>Methanobacteriota</taxon>
        <taxon>Stenosarchaea group</taxon>
        <taxon>Methanomicrobia</taxon>
        <taxon>Methanosarcinales</taxon>
        <taxon>ANME-2 cluster</taxon>
        <taxon>Candidatus Methanoperedentaceae</taxon>
        <taxon>Candidatus Methanoperedens</taxon>
    </lineage>
</organism>
<dbReference type="Proteomes" id="UP000027153">
    <property type="component" value="Unassembled WGS sequence"/>
</dbReference>
<evidence type="ECO:0000256" key="1">
    <source>
        <dbReference type="SAM" id="Phobius"/>
    </source>
</evidence>
<evidence type="ECO:0000313" key="3">
    <source>
        <dbReference type="Proteomes" id="UP000027153"/>
    </source>
</evidence>
<keyword evidence="1" id="KW-1133">Transmembrane helix</keyword>
<accession>A0A062VC03</accession>
<sequence>MARSRRIRGFQVKSERVEKEKLQIEKEKLRISNDFNQITLAISLLAGTWFFLSKLIDYLNNNILTQNDYFQSLVYFVLIFLLIELLTTFYLY</sequence>
<proteinExistence type="predicted"/>
<gene>
    <name evidence="2" type="ORF">ANME2D_00297</name>
</gene>
<reference evidence="2 3" key="1">
    <citation type="journal article" date="2013" name="Nature">
        <title>Anaerobic oxidation of methane coupled to nitrate reduction in a novel archaeal lineage.</title>
        <authorList>
            <person name="Haroon M.F."/>
            <person name="Hu S."/>
            <person name="Shi Y."/>
            <person name="Imelfort M."/>
            <person name="Keller J."/>
            <person name="Hugenholtz P."/>
            <person name="Yuan Z."/>
            <person name="Tyson G.W."/>
        </authorList>
    </citation>
    <scope>NUCLEOTIDE SEQUENCE [LARGE SCALE GENOMIC DNA]</scope>
    <source>
        <strain evidence="2 3">ANME-2d</strain>
    </source>
</reference>
<dbReference type="AlphaFoldDB" id="A0A062VC03"/>
<protein>
    <submittedName>
        <fullName evidence="2">Uncharacterized protein</fullName>
    </submittedName>
</protein>
<evidence type="ECO:0000313" key="2">
    <source>
        <dbReference type="EMBL" id="KCZ73234.1"/>
    </source>
</evidence>